<dbReference type="InterPro" id="IPR013760">
    <property type="entry name" value="Topo_IIA-like_dom_sf"/>
</dbReference>
<dbReference type="SUPFAM" id="SSF101904">
    <property type="entry name" value="GyrA/ParC C-terminal domain-like"/>
    <property type="match status" value="1"/>
</dbReference>
<dbReference type="Gene3D" id="2.120.10.90">
    <property type="entry name" value="DNA gyrase/topoisomerase IV, subunit A, C-terminal"/>
    <property type="match status" value="1"/>
</dbReference>
<dbReference type="GO" id="GO:0003677">
    <property type="term" value="F:DNA binding"/>
    <property type="evidence" value="ECO:0007669"/>
    <property type="project" value="UniProtKB-UniRule"/>
</dbReference>
<sequence>MQKSFIDYAMSVIVARALPDIRDGLKPVQRRVLYDMHELGIRYDRPYRKSARIVGDTMGKYHPHGDSSIYEALVVMSQDFKKGLPLVDGHGNFGNIEGDGAAAMRYTEARLEQVTQEAFLSDLDKDVVDFVPNFDETEKEPGVLPVKFPNLLVNGSEGIAVGMATSIPPHNLAEVIDATKAYMKNEAITTKELMRYIQGPDFPTGGIVTNKDDLLSIYETGTGKIKVRGKVDVEKGKGGKVNVVISEIPYPMIGANISKFLMDVAALAENKKTQDISDISNQSSKEGIRIVIELRKDADVENFINMLYKKTRLEDTFGVNMLAIADGRPETLGIKGIIKASVDFQYETTTRKYENLLARENSKREIQEGLIKACNVIDLIIEILRGSKDRAMAKACLVEGKVDGIKFKSRESRIMAQQLQFSDNQANAILEMRLYKLIGLELEALIKEHEETLANIYRYEDILARRDSMAQVIMNELDDIRKKFGRKRRTVIDNCGEAVFEEKKLEEMDVVFLMDRFGYAKTIDLTAYDRNREAADAENKFVFQCKNTGRICLFTNNGQLYTVKVQDLPFGKFRDKGIPIDNVSNFNSSQEELLLVTSQSELNLYRVIFTTRMGMIKVVDGGEFDVAKRTVAATKLQEGDEVVSVIMMKEQKNVILQSKDGYFLRFGVDEIPEKKKAAIGVRGMRLNEGDSIEAVYFTHNAEDTSIHYKSRDLVLNQIKAGKRDGKGTKIRA</sequence>
<evidence type="ECO:0000313" key="10">
    <source>
        <dbReference type="Proteomes" id="UP000261166"/>
    </source>
</evidence>
<dbReference type="EC" id="5.6.2.2" evidence="3"/>
<dbReference type="InterPro" id="IPR002205">
    <property type="entry name" value="Topo_IIA_dom_A"/>
</dbReference>
<dbReference type="RefSeq" id="WP_117530987.1">
    <property type="nucleotide sequence ID" value="NZ_CALBAU010000362.1"/>
</dbReference>
<keyword evidence="6 7" id="KW-0413">Isomerase</keyword>
<feature type="domain" description="Topo IIA-type catalytic" evidence="8">
    <location>
        <begin position="18"/>
        <end position="508"/>
    </location>
</feature>
<dbReference type="PROSITE" id="PS52040">
    <property type="entry name" value="TOPO_IIA"/>
    <property type="match status" value="1"/>
</dbReference>
<evidence type="ECO:0000313" key="9">
    <source>
        <dbReference type="EMBL" id="RGE71331.1"/>
    </source>
</evidence>
<evidence type="ECO:0000259" key="8">
    <source>
        <dbReference type="PROSITE" id="PS52040"/>
    </source>
</evidence>
<dbReference type="InterPro" id="IPR013757">
    <property type="entry name" value="Topo_IIA_A_a_sf"/>
</dbReference>
<keyword evidence="4 7" id="KW-0799">Topoisomerase</keyword>
<dbReference type="InterPro" id="IPR013758">
    <property type="entry name" value="Topo_IIA_A/C_ab"/>
</dbReference>
<dbReference type="GO" id="GO:0005524">
    <property type="term" value="F:ATP binding"/>
    <property type="evidence" value="ECO:0007669"/>
    <property type="project" value="InterPro"/>
</dbReference>
<keyword evidence="5 7" id="KW-0238">DNA-binding</keyword>
<dbReference type="Pfam" id="PF03989">
    <property type="entry name" value="DNA_gyraseA_C"/>
    <property type="match status" value="3"/>
</dbReference>
<dbReference type="InterPro" id="IPR006691">
    <property type="entry name" value="GyrA/parC_rep"/>
</dbReference>
<evidence type="ECO:0000256" key="2">
    <source>
        <dbReference type="ARBA" id="ARBA00008263"/>
    </source>
</evidence>
<dbReference type="CDD" id="cd00187">
    <property type="entry name" value="TOP4c"/>
    <property type="match status" value="1"/>
</dbReference>
<dbReference type="PANTHER" id="PTHR43493:SF5">
    <property type="entry name" value="DNA GYRASE SUBUNIT A, CHLOROPLASTIC_MITOCHONDRIAL"/>
    <property type="match status" value="1"/>
</dbReference>
<evidence type="ECO:0000256" key="1">
    <source>
        <dbReference type="ARBA" id="ARBA00000185"/>
    </source>
</evidence>
<dbReference type="GO" id="GO:0006265">
    <property type="term" value="P:DNA topological change"/>
    <property type="evidence" value="ECO:0007669"/>
    <property type="project" value="UniProtKB-UniRule"/>
</dbReference>
<dbReference type="PANTHER" id="PTHR43493">
    <property type="entry name" value="DNA GYRASE/TOPOISOMERASE SUBUNIT A"/>
    <property type="match status" value="1"/>
</dbReference>
<dbReference type="InterPro" id="IPR050220">
    <property type="entry name" value="Type_II_DNA_Topoisomerases"/>
</dbReference>
<dbReference type="Proteomes" id="UP000261166">
    <property type="component" value="Unassembled WGS sequence"/>
</dbReference>
<dbReference type="InterPro" id="IPR035516">
    <property type="entry name" value="Gyrase/topoIV_suA_C"/>
</dbReference>
<dbReference type="NCBIfam" id="NF004044">
    <property type="entry name" value="PRK05561.1"/>
    <property type="match status" value="1"/>
</dbReference>
<name>A0A3E3IWT2_9FIRM</name>
<dbReference type="GO" id="GO:0034335">
    <property type="term" value="F:DNA negative supercoiling activity"/>
    <property type="evidence" value="ECO:0007669"/>
    <property type="project" value="UniProtKB-ARBA"/>
</dbReference>
<dbReference type="Gene3D" id="3.30.1360.40">
    <property type="match status" value="1"/>
</dbReference>
<dbReference type="OrthoDB" id="9806486at2"/>
<comment type="catalytic activity">
    <reaction evidence="1 7">
        <text>ATP-dependent breakage, passage and rejoining of double-stranded DNA.</text>
        <dbReference type="EC" id="5.6.2.2"/>
    </reaction>
</comment>
<dbReference type="SMART" id="SM00434">
    <property type="entry name" value="TOP4c"/>
    <property type="match status" value="1"/>
</dbReference>
<dbReference type="GO" id="GO:0009330">
    <property type="term" value="C:DNA topoisomerase type II (double strand cut, ATP-hydrolyzing) complex"/>
    <property type="evidence" value="ECO:0007669"/>
    <property type="project" value="TreeGrafter"/>
</dbReference>
<dbReference type="Gene3D" id="1.10.268.10">
    <property type="entry name" value="Topoisomerase, domain 3"/>
    <property type="match status" value="1"/>
</dbReference>
<dbReference type="GO" id="GO:0005737">
    <property type="term" value="C:cytoplasm"/>
    <property type="evidence" value="ECO:0007669"/>
    <property type="project" value="TreeGrafter"/>
</dbReference>
<protein>
    <recommendedName>
        <fullName evidence="3">DNA topoisomerase (ATP-hydrolyzing)</fullName>
        <ecNumber evidence="3">5.6.2.2</ecNumber>
    </recommendedName>
</protein>
<proteinExistence type="inferred from homology"/>
<gene>
    <name evidence="9" type="ORF">DWY69_14060</name>
</gene>
<evidence type="ECO:0000256" key="3">
    <source>
        <dbReference type="ARBA" id="ARBA00012895"/>
    </source>
</evidence>
<organism evidence="9 10">
    <name type="scientific">Eisenbergiella massiliensis</name>
    <dbReference type="NCBI Taxonomy" id="1720294"/>
    <lineage>
        <taxon>Bacteria</taxon>
        <taxon>Bacillati</taxon>
        <taxon>Bacillota</taxon>
        <taxon>Clostridia</taxon>
        <taxon>Lachnospirales</taxon>
        <taxon>Lachnospiraceae</taxon>
        <taxon>Eisenbergiella</taxon>
    </lineage>
</organism>
<dbReference type="SUPFAM" id="SSF56719">
    <property type="entry name" value="Type II DNA topoisomerase"/>
    <property type="match status" value="1"/>
</dbReference>
<comment type="similarity">
    <text evidence="2">Belongs to the type II topoisomerase GyrA/ParC subunit family.</text>
</comment>
<dbReference type="EMBL" id="QVLU01000011">
    <property type="protein sequence ID" value="RGE71331.1"/>
    <property type="molecule type" value="Genomic_DNA"/>
</dbReference>
<evidence type="ECO:0000256" key="6">
    <source>
        <dbReference type="ARBA" id="ARBA00023235"/>
    </source>
</evidence>
<feature type="active site" description="O-(5'-phospho-DNA)-tyrosine intermediate" evidence="7">
    <location>
        <position position="106"/>
    </location>
</feature>
<accession>A0A3E3IWT2</accession>
<dbReference type="AlphaFoldDB" id="A0A3E3IWT2"/>
<dbReference type="Gene3D" id="3.90.199.10">
    <property type="entry name" value="Topoisomerase II, domain 5"/>
    <property type="match status" value="1"/>
</dbReference>
<evidence type="ECO:0000256" key="4">
    <source>
        <dbReference type="ARBA" id="ARBA00023029"/>
    </source>
</evidence>
<evidence type="ECO:0000256" key="7">
    <source>
        <dbReference type="PROSITE-ProRule" id="PRU01384"/>
    </source>
</evidence>
<comment type="caution">
    <text evidence="9">The sequence shown here is derived from an EMBL/GenBank/DDBJ whole genome shotgun (WGS) entry which is preliminary data.</text>
</comment>
<reference evidence="9 10" key="1">
    <citation type="submission" date="2018-08" db="EMBL/GenBank/DDBJ databases">
        <title>A genome reference for cultivated species of the human gut microbiota.</title>
        <authorList>
            <person name="Zou Y."/>
            <person name="Xue W."/>
            <person name="Luo G."/>
        </authorList>
    </citation>
    <scope>NUCLEOTIDE SEQUENCE [LARGE SCALE GENOMIC DNA]</scope>
    <source>
        <strain evidence="9 10">AF26-4BH</strain>
    </source>
</reference>
<evidence type="ECO:0000256" key="5">
    <source>
        <dbReference type="ARBA" id="ARBA00023125"/>
    </source>
</evidence>
<dbReference type="Pfam" id="PF00521">
    <property type="entry name" value="DNA_topoisoIV"/>
    <property type="match status" value="1"/>
</dbReference>